<dbReference type="Gene3D" id="3.10.20.30">
    <property type="match status" value="1"/>
</dbReference>
<dbReference type="InterPro" id="IPR016155">
    <property type="entry name" value="Mopterin_synth/thiamin_S_b"/>
</dbReference>
<dbReference type="PANTHER" id="PTHR38031:SF1">
    <property type="entry name" value="SULFUR CARRIER PROTEIN CYSO"/>
    <property type="match status" value="1"/>
</dbReference>
<gene>
    <name evidence="1" type="ORF">GCM10008995_13800</name>
</gene>
<evidence type="ECO:0008006" key="3">
    <source>
        <dbReference type="Google" id="ProtNLM"/>
    </source>
</evidence>
<name>A0A830EAC3_9EURY</name>
<reference evidence="1" key="2">
    <citation type="submission" date="2020-09" db="EMBL/GenBank/DDBJ databases">
        <authorList>
            <person name="Sun Q."/>
            <person name="Ohkuma M."/>
        </authorList>
    </citation>
    <scope>NUCLEOTIDE SEQUENCE</scope>
    <source>
        <strain evidence="1">JCM 14359</strain>
    </source>
</reference>
<reference evidence="1" key="1">
    <citation type="journal article" date="2014" name="Int. J. Syst. Evol. Microbiol.">
        <title>Complete genome sequence of Corynebacterium casei LMG S-19264T (=DSM 44701T), isolated from a smear-ripened cheese.</title>
        <authorList>
            <consortium name="US DOE Joint Genome Institute (JGI-PGF)"/>
            <person name="Walter F."/>
            <person name="Albersmeier A."/>
            <person name="Kalinowski J."/>
            <person name="Ruckert C."/>
        </authorList>
    </citation>
    <scope>NUCLEOTIDE SEQUENCE</scope>
    <source>
        <strain evidence="1">JCM 14359</strain>
    </source>
</reference>
<dbReference type="EMBL" id="BMOC01000007">
    <property type="protein sequence ID" value="GGJ05213.1"/>
    <property type="molecule type" value="Genomic_DNA"/>
</dbReference>
<dbReference type="NCBIfam" id="TIGR01687">
    <property type="entry name" value="moaD_arch"/>
    <property type="match status" value="1"/>
</dbReference>
<dbReference type="AlphaFoldDB" id="A0A830EAC3"/>
<protein>
    <recommendedName>
        <fullName evidence="3">MoaD/ThiS family protein</fullName>
    </recommendedName>
</protein>
<proteinExistence type="predicted"/>
<dbReference type="PANTHER" id="PTHR38031">
    <property type="entry name" value="SULFUR CARRIER PROTEIN SLR0821-RELATED"/>
    <property type="match status" value="1"/>
</dbReference>
<evidence type="ECO:0000313" key="1">
    <source>
        <dbReference type="EMBL" id="GGJ05213.1"/>
    </source>
</evidence>
<dbReference type="Pfam" id="PF02597">
    <property type="entry name" value="ThiS"/>
    <property type="match status" value="1"/>
</dbReference>
<dbReference type="Proteomes" id="UP000653099">
    <property type="component" value="Unassembled WGS sequence"/>
</dbReference>
<dbReference type="SUPFAM" id="SSF54285">
    <property type="entry name" value="MoaD/ThiS"/>
    <property type="match status" value="1"/>
</dbReference>
<comment type="caution">
    <text evidence="1">The sequence shown here is derived from an EMBL/GenBank/DDBJ whole genome shotgun (WGS) entry which is preliminary data.</text>
</comment>
<organism evidence="1 2">
    <name type="scientific">Halobellus salinus</name>
    <dbReference type="NCBI Taxonomy" id="931585"/>
    <lineage>
        <taxon>Archaea</taxon>
        <taxon>Methanobacteriati</taxon>
        <taxon>Methanobacteriota</taxon>
        <taxon>Stenosarchaea group</taxon>
        <taxon>Halobacteria</taxon>
        <taxon>Halobacteriales</taxon>
        <taxon>Haloferacaceae</taxon>
        <taxon>Halobellus</taxon>
    </lineage>
</organism>
<dbReference type="InterPro" id="IPR054834">
    <property type="entry name" value="SAMP1_3"/>
</dbReference>
<dbReference type="InterPro" id="IPR003749">
    <property type="entry name" value="ThiS/MoaD-like"/>
</dbReference>
<dbReference type="InterPro" id="IPR010038">
    <property type="entry name" value="MoaD_arc-typ"/>
</dbReference>
<dbReference type="InterPro" id="IPR052045">
    <property type="entry name" value="Sulfur_Carrier/Prot_Modifier"/>
</dbReference>
<accession>A0A830EAC3</accession>
<evidence type="ECO:0000313" key="2">
    <source>
        <dbReference type="Proteomes" id="UP000653099"/>
    </source>
</evidence>
<dbReference type="CDD" id="cd17505">
    <property type="entry name" value="Ubl_SAMP1_like"/>
    <property type="match status" value="1"/>
</dbReference>
<sequence length="146" mass="15566">MAGRDSAIVRLDGAAGASGVFPAPVTTVPLRTTQYTQYAHFFVQRLRLPCMSLELRFFATFREAVGTKTINREYDAATVGDVLVALESEFEGLAGEVLDDGAVQPQVNVLLNGRDVTHEQGIDTPIEPDDTVSVFPPVAGGTRAGA</sequence>
<dbReference type="NCBIfam" id="NF041918">
    <property type="entry name" value="SAMP1"/>
    <property type="match status" value="1"/>
</dbReference>
<keyword evidence="2" id="KW-1185">Reference proteome</keyword>
<dbReference type="InterPro" id="IPR012675">
    <property type="entry name" value="Beta-grasp_dom_sf"/>
</dbReference>